<dbReference type="AlphaFoldDB" id="A0AAD3SN26"/>
<reference evidence="2" key="1">
    <citation type="submission" date="2023-05" db="EMBL/GenBank/DDBJ databases">
        <title>Nepenthes gracilis genome sequencing.</title>
        <authorList>
            <person name="Fukushima K."/>
        </authorList>
    </citation>
    <scope>NUCLEOTIDE SEQUENCE</scope>
    <source>
        <strain evidence="2">SING2019-196</strain>
    </source>
</reference>
<dbReference type="SUPFAM" id="SSF48371">
    <property type="entry name" value="ARM repeat"/>
    <property type="match status" value="1"/>
</dbReference>
<evidence type="ECO:0000313" key="2">
    <source>
        <dbReference type="EMBL" id="GMH14840.1"/>
    </source>
</evidence>
<gene>
    <name evidence="2" type="ORF">Nepgr_016681</name>
</gene>
<dbReference type="InterPro" id="IPR016024">
    <property type="entry name" value="ARM-type_fold"/>
</dbReference>
<comment type="caution">
    <text evidence="2">The sequence shown here is derived from an EMBL/GenBank/DDBJ whole genome shotgun (WGS) entry which is preliminary data.</text>
</comment>
<sequence>MEKRLRSSLQNSVESFFSTATELSLKSAKPSLKTIIHNVKPSSDLSSALPLCLHTAIDNSINSFKNFQNPTTPRTPPSPPTKRPRRSSRNSRSQNQSTQETKETKQTCILQNLQLYAYIALLCITHPKRAFSPEDLLPSAIELHDNLILFELDSALLSEIATLCEQWWKEGFVGKEMLISQLLPFLVSKSLTLRKKVDVHRVYMLREAFELFDFEDESIEDLKLLLIRCLIAPLYLKMEDGRRFIAFTFRLSLQLLKEGLAMIRSQIPFGRKSVLEAYGDIVFRGWKSVEGDLKREIEDGFLQGLIEGAILANSPSFAASIRRVLGGFINQRTSDGVEKLLFRMAEPVIFRSLQVANSNVRQNALHLLLDMFPLDDPDATKVVKDTLLDKQFFLLERLLTDDCPDVRVVAVEGCCRVLHLFWEVIPSSTITKILTKIFDDMSHDVSNEVRLSTLNGIIYLLGNPQSHEILKVLLPRLGHMILDAVLSVRLAVTDLLFLLSNIRGFQFHKVVNLDVLLQTLTNDKPLVAQRITRLLMPSYFPSKVCPAEACSRFVTLVKRSPLAGARFCEFAASEGAATKSLMELVRVLINMTLSPDNLDAAQIDGMLVAAAQLCNSLASEATCKEALKKLLSGEKLKALLDVAGSGNAQSSPFNMAYVVSPPGLDGLLKECIGLVANSGDLSGNIERQGKVRSAHKLILSYDWFEDMFEALTSLLQSTALVCHNNFSTELPRQVFPTAKRKKSRSVQFSVRCKSVKRPSTFKENYQIAVGIAWQIKDLLISEVSRRSILESEALERAFLALKIISEVSIAHCMCCDFMDSSLVAAYTALSLHVALQDVTVDGIDSHSNMSNFGPSSTASSPAASWTSLDQTTDHLLRHAEKAFQVAVWAKPRSPSLECKQCSNVEANCSRRKPVGSHVDASTVEDDEYVSTYGKRMTNLLKILTSILKFIVDAATLGLLPGHQQRFLKFASAYLQNVVTNLRQSTHDELQLQEEQMREMLICYKSSFSYAAKLLNTVLARVDEDFPAPLELHTVANNLLDLTVSVELYFGFGCASRLTTVAKDWLPDLILALGSKCLLKHSAEEVTSLQESPDTEICIPSWLSVLAEIEICELRSSACSDEEDGRNTEQSIFPAFKKLIGMMVPLLRENLNVLDVVGLQFLVCSMNGLRRKDFSLVLGLTCFIFVRLLRPEDREFGKLRLMMMYVQEEMYPRIESEADGSRSSEDGLSELLEVKALLEPLVRNDRRTSGS</sequence>
<dbReference type="InterPro" id="IPR024741">
    <property type="entry name" value="Condensin2_G2"/>
</dbReference>
<dbReference type="Gene3D" id="1.25.10.10">
    <property type="entry name" value="Leucine-rich Repeat Variant"/>
    <property type="match status" value="1"/>
</dbReference>
<proteinExistence type="predicted"/>
<dbReference type="PANTHER" id="PTHR16199:SF4">
    <property type="entry name" value="CONDENSIN-2 COMPLEX SUBUNIT G2"/>
    <property type="match status" value="1"/>
</dbReference>
<name>A0AAD3SN26_NEPGR</name>
<dbReference type="Pfam" id="PF12422">
    <property type="entry name" value="Condensin2nSMC"/>
    <property type="match status" value="1"/>
</dbReference>
<dbReference type="EMBL" id="BSYO01000014">
    <property type="protein sequence ID" value="GMH14840.1"/>
    <property type="molecule type" value="Genomic_DNA"/>
</dbReference>
<organism evidence="2 3">
    <name type="scientific">Nepenthes gracilis</name>
    <name type="common">Slender pitcher plant</name>
    <dbReference type="NCBI Taxonomy" id="150966"/>
    <lineage>
        <taxon>Eukaryota</taxon>
        <taxon>Viridiplantae</taxon>
        <taxon>Streptophyta</taxon>
        <taxon>Embryophyta</taxon>
        <taxon>Tracheophyta</taxon>
        <taxon>Spermatophyta</taxon>
        <taxon>Magnoliopsida</taxon>
        <taxon>eudicotyledons</taxon>
        <taxon>Gunneridae</taxon>
        <taxon>Pentapetalae</taxon>
        <taxon>Caryophyllales</taxon>
        <taxon>Nepenthaceae</taxon>
        <taxon>Nepenthes</taxon>
    </lineage>
</organism>
<dbReference type="Proteomes" id="UP001279734">
    <property type="component" value="Unassembled WGS sequence"/>
</dbReference>
<feature type="compositionally biased region" description="Low complexity" evidence="1">
    <location>
        <begin position="90"/>
        <end position="99"/>
    </location>
</feature>
<dbReference type="GO" id="GO:0000796">
    <property type="term" value="C:condensin complex"/>
    <property type="evidence" value="ECO:0007669"/>
    <property type="project" value="TreeGrafter"/>
</dbReference>
<evidence type="ECO:0000313" key="3">
    <source>
        <dbReference type="Proteomes" id="UP001279734"/>
    </source>
</evidence>
<keyword evidence="3" id="KW-1185">Reference proteome</keyword>
<accession>A0AAD3SN26</accession>
<feature type="region of interest" description="Disordered" evidence="1">
    <location>
        <begin position="63"/>
        <end position="103"/>
    </location>
</feature>
<dbReference type="InterPro" id="IPR011989">
    <property type="entry name" value="ARM-like"/>
</dbReference>
<evidence type="ECO:0008006" key="4">
    <source>
        <dbReference type="Google" id="ProtNLM"/>
    </source>
</evidence>
<protein>
    <recommendedName>
        <fullName evidence="4">Condensin-2 complex subunit G2</fullName>
    </recommendedName>
</protein>
<dbReference type="PANTHER" id="PTHR16199">
    <property type="entry name" value="CONDENSIN-2 COMPLEX SUBUNIT G2"/>
    <property type="match status" value="1"/>
</dbReference>
<dbReference type="GO" id="GO:0000070">
    <property type="term" value="P:mitotic sister chromatid segregation"/>
    <property type="evidence" value="ECO:0007669"/>
    <property type="project" value="TreeGrafter"/>
</dbReference>
<dbReference type="GO" id="GO:0005634">
    <property type="term" value="C:nucleus"/>
    <property type="evidence" value="ECO:0007669"/>
    <property type="project" value="InterPro"/>
</dbReference>
<evidence type="ECO:0000256" key="1">
    <source>
        <dbReference type="SAM" id="MobiDB-lite"/>
    </source>
</evidence>